<evidence type="ECO:0000313" key="2">
    <source>
        <dbReference type="Proteomes" id="UP000199297"/>
    </source>
</evidence>
<keyword evidence="2" id="KW-1185">Reference proteome</keyword>
<reference evidence="2" key="1">
    <citation type="submission" date="2016-10" db="EMBL/GenBank/DDBJ databases">
        <authorList>
            <person name="Varghese N."/>
            <person name="Submissions S."/>
        </authorList>
    </citation>
    <scope>NUCLEOTIDE SEQUENCE [LARGE SCALE GENOMIC DNA]</scope>
    <source>
        <strain evidence="2">CGMCC 1.9127</strain>
    </source>
</reference>
<gene>
    <name evidence="1" type="ORF">SAMN05216262_10415</name>
</gene>
<accession>A0A1H7L1A6</accession>
<name>A0A1H7L1A6_9GAMM</name>
<dbReference type="Proteomes" id="UP000199297">
    <property type="component" value="Unassembled WGS sequence"/>
</dbReference>
<dbReference type="STRING" id="641665.GCA_002104455_02992"/>
<dbReference type="RefSeq" id="WP_085284506.1">
    <property type="nucleotide sequence ID" value="NZ_FOBI01000004.1"/>
</dbReference>
<protein>
    <submittedName>
        <fullName evidence="1">Uncharacterized protein</fullName>
    </submittedName>
</protein>
<sequence length="292" mass="33772">MNIPAIELVLANTNATVVRQKLPRTSYGSKDAIIQIIRDAVDMEDSIRNIYAFALEGRPGAGRDSYLAFLVEYQNDHFDLFDDSEMNMGNPSREYEVISIVQHMSLLANPNHLLYSVKRLPYQLRDLPPLQAACLVKSQSFKPLLPNWQTFLATFNKDQQLCPKSVYQVDDWEVLYDESKTALRNIKVCSIHQFIENLTEYERLNLGMMRGHEFRVFISTKGNECQICFIPVDNAYTVYQQLENHIPEFVYGDFLPESIVRSAGQRLLSLNKTELMPASQDNLRWVFREYPT</sequence>
<dbReference type="AlphaFoldDB" id="A0A1H7L1A6"/>
<dbReference type="OrthoDB" id="6402072at2"/>
<proteinExistence type="predicted"/>
<organism evidence="1 2">
    <name type="scientific">Colwellia chukchiensis</name>
    <dbReference type="NCBI Taxonomy" id="641665"/>
    <lineage>
        <taxon>Bacteria</taxon>
        <taxon>Pseudomonadati</taxon>
        <taxon>Pseudomonadota</taxon>
        <taxon>Gammaproteobacteria</taxon>
        <taxon>Alteromonadales</taxon>
        <taxon>Colwelliaceae</taxon>
        <taxon>Colwellia</taxon>
    </lineage>
</organism>
<dbReference type="EMBL" id="FOBI01000004">
    <property type="protein sequence ID" value="SEK92833.1"/>
    <property type="molecule type" value="Genomic_DNA"/>
</dbReference>
<evidence type="ECO:0000313" key="1">
    <source>
        <dbReference type="EMBL" id="SEK92833.1"/>
    </source>
</evidence>